<dbReference type="SUPFAM" id="SSF55545">
    <property type="entry name" value="beta-N-acetylhexosaminidase-like domain"/>
    <property type="match status" value="1"/>
</dbReference>
<keyword evidence="3 7" id="KW-0378">Hydrolase</keyword>
<evidence type="ECO:0000313" key="7">
    <source>
        <dbReference type="EMBL" id="AQQ70534.1"/>
    </source>
</evidence>
<dbReference type="GO" id="GO:0004563">
    <property type="term" value="F:beta-N-acetylhexosaminidase activity"/>
    <property type="evidence" value="ECO:0007669"/>
    <property type="project" value="UniProtKB-EC"/>
</dbReference>
<dbReference type="InterPro" id="IPR017853">
    <property type="entry name" value="GH"/>
</dbReference>
<dbReference type="PANTHER" id="PTHR22600:SF57">
    <property type="entry name" value="BETA-N-ACETYLHEXOSAMINIDASE"/>
    <property type="match status" value="1"/>
</dbReference>
<feature type="domain" description="Beta-hexosaminidase bacterial type N-terminal" evidence="6">
    <location>
        <begin position="299"/>
        <end position="442"/>
    </location>
</feature>
<dbReference type="InterPro" id="IPR029018">
    <property type="entry name" value="Hex-like_dom2"/>
</dbReference>
<dbReference type="GO" id="GO:0030203">
    <property type="term" value="P:glycosaminoglycan metabolic process"/>
    <property type="evidence" value="ECO:0007669"/>
    <property type="project" value="TreeGrafter"/>
</dbReference>
<dbReference type="Pfam" id="PF02838">
    <property type="entry name" value="Glyco_hydro_20b"/>
    <property type="match status" value="1"/>
</dbReference>
<dbReference type="InterPro" id="IPR015882">
    <property type="entry name" value="HEX_bac_N"/>
</dbReference>
<evidence type="ECO:0000259" key="6">
    <source>
        <dbReference type="Pfam" id="PF02838"/>
    </source>
</evidence>
<dbReference type="Gene3D" id="3.30.379.10">
    <property type="entry name" value="Chitobiase/beta-hexosaminidase domain 2-like"/>
    <property type="match status" value="1"/>
</dbReference>
<dbReference type="Proteomes" id="UP000188181">
    <property type="component" value="Chromosome"/>
</dbReference>
<evidence type="ECO:0000256" key="4">
    <source>
        <dbReference type="ARBA" id="ARBA00023295"/>
    </source>
</evidence>
<organism evidence="7 8">
    <name type="scientific">Limihaloglobus sulfuriphilus</name>
    <dbReference type="NCBI Taxonomy" id="1851148"/>
    <lineage>
        <taxon>Bacteria</taxon>
        <taxon>Pseudomonadati</taxon>
        <taxon>Planctomycetota</taxon>
        <taxon>Phycisphaerae</taxon>
        <taxon>Sedimentisphaerales</taxon>
        <taxon>Sedimentisphaeraceae</taxon>
        <taxon>Limihaloglobus</taxon>
    </lineage>
</organism>
<dbReference type="AlphaFoldDB" id="A0A1Q2MD03"/>
<dbReference type="SUPFAM" id="SSF51445">
    <property type="entry name" value="(Trans)glycosidases"/>
    <property type="match status" value="1"/>
</dbReference>
<evidence type="ECO:0000256" key="2">
    <source>
        <dbReference type="ARBA" id="ARBA00012663"/>
    </source>
</evidence>
<comment type="catalytic activity">
    <reaction evidence="1">
        <text>Hydrolysis of terminal non-reducing N-acetyl-D-hexosamine residues in N-acetyl-beta-D-hexosaminides.</text>
        <dbReference type="EC" id="3.2.1.52"/>
    </reaction>
</comment>
<dbReference type="PRINTS" id="PR00738">
    <property type="entry name" value="GLHYDRLASE20"/>
</dbReference>
<dbReference type="GO" id="GO:0005975">
    <property type="term" value="P:carbohydrate metabolic process"/>
    <property type="evidence" value="ECO:0007669"/>
    <property type="project" value="InterPro"/>
</dbReference>
<keyword evidence="4 7" id="KW-0326">Glycosidase</keyword>
<dbReference type="STRING" id="1851148.SMSP2_00886"/>
<dbReference type="RefSeq" id="WP_186804857.1">
    <property type="nucleotide sequence ID" value="NZ_CP019646.1"/>
</dbReference>
<evidence type="ECO:0000256" key="1">
    <source>
        <dbReference type="ARBA" id="ARBA00001231"/>
    </source>
</evidence>
<dbReference type="InterPro" id="IPR025705">
    <property type="entry name" value="Beta_hexosaminidase_sua/sub"/>
</dbReference>
<feature type="active site" description="Proton donor" evidence="5">
    <location>
        <position position="586"/>
    </location>
</feature>
<gene>
    <name evidence="7" type="ORF">SMSP2_00886</name>
</gene>
<evidence type="ECO:0000256" key="3">
    <source>
        <dbReference type="ARBA" id="ARBA00022801"/>
    </source>
</evidence>
<dbReference type="KEGG" id="pbas:SMSP2_00886"/>
<dbReference type="EC" id="3.2.1.52" evidence="2"/>
<accession>A0A1Q2MD03</accession>
<dbReference type="PANTHER" id="PTHR22600">
    <property type="entry name" value="BETA-HEXOSAMINIDASE"/>
    <property type="match status" value="1"/>
</dbReference>
<evidence type="ECO:0000256" key="5">
    <source>
        <dbReference type="PIRSR" id="PIRSR625705-1"/>
    </source>
</evidence>
<protein>
    <recommendedName>
        <fullName evidence="2">beta-N-acetylhexosaminidase</fullName>
        <ecNumber evidence="2">3.2.1.52</ecNumber>
    </recommendedName>
</protein>
<name>A0A1Q2MD03_9BACT</name>
<proteinExistence type="predicted"/>
<keyword evidence="8" id="KW-1185">Reference proteome</keyword>
<dbReference type="EMBL" id="CP019646">
    <property type="protein sequence ID" value="AQQ70534.1"/>
    <property type="molecule type" value="Genomic_DNA"/>
</dbReference>
<dbReference type="GO" id="GO:0016020">
    <property type="term" value="C:membrane"/>
    <property type="evidence" value="ECO:0007669"/>
    <property type="project" value="TreeGrafter"/>
</dbReference>
<dbReference type="Gene3D" id="3.20.20.80">
    <property type="entry name" value="Glycosidases"/>
    <property type="match status" value="1"/>
</dbReference>
<reference evidence="8" key="1">
    <citation type="submission" date="2017-02" db="EMBL/GenBank/DDBJ databases">
        <title>Comparative genomics and description of representatives of a novel lineage of planctomycetes thriving in anoxic sediments.</title>
        <authorList>
            <person name="Spring S."/>
            <person name="Bunk B."/>
            <person name="Sproer C."/>
        </authorList>
    </citation>
    <scope>NUCLEOTIDE SEQUENCE [LARGE SCALE GENOMIC DNA]</scope>
    <source>
        <strain evidence="8">SM-Chi-D1</strain>
    </source>
</reference>
<sequence length="976" mass="110628" precursor="true">MRIITVTACIFFTIFTFCVSLNAQQVRRNAEGKVVSFTETVGDMTLHYSSRDGMNLSVAGTSIFTDFAGSGPNSSLAVVSHGWNEKYFTTMTQTYVEKVEFVPYKGGKKIVLHHVCTTDPEQLVTGMETYIMLPQNIFSIEFDLDYKGQTPALFEAKIGGINAMLLAGQEYEVKTGQDTSRAAIPLEAISADLNKSTIARGFDSLIIDTRLGAVEIQSQAGDDMILFDYRKNVWASQLSPIFWLGYLERPFKEDGVKYKTTIKFHMRSEIEPSKKTTSDFQVPLASVPDAVASRWQQDYIMPRPKSLEYIDTSLEVTDSTRIYIGPGNSEVLDNAVEFLLDDLDYYYHIHPQIIREKAPADVKNAIVIGQKHRYPLAAEVCSRKALELPDNDEGYCILSADGNMYIAANTDQGCFYGITTLLQLTDFQDGQLRLKGVRIKDYPSLELRGVHFFSGKNSGSQITNATRNLLAKYKINTLLWECEYVNWDTKKGAEHPLYGMDKREALKVFESVDKNNVEMIPFISSLGHSEWMFVNGKNLDLAEDPDLPYAYCPTNPRTYEFMFSLYEEVLEACVKKPRYFHIGHDEVTIIGRFPYRSAKFGKTASELFFEDTLKVHKWFAKKDIKIAIWGDMLISGSEASSSAHAPNPKESKIRRDSLPKDVLICDWHYEVNPSEKYTSLELFKEDGFKTVGASWYEPENIKNLNKAVIDNDLHGLVQTTWAGFNFAIDGNVKSWHQYWAYLLAAYYSWTGDAFADHELAFCAPQLFHREWYRNSPAIADRQGYCFDLSGLYNRQLKDDDKGSGWLGYGKNFDMSSFPAEKQFFNNTRYLIKPNSVGENVVLMSGNLNPKGDFPSSIMLSFEGVKAGEVKFLFSSAFSNKFNQNIGLISFKYSDKTEQIVNLKYGRNIFAFNDIRVGPDTQIAWVGKNNKDQPVCVHEYSWKNLNPDKTLVSIDIQGEKTDSSIILYAITAVKQED</sequence>
<evidence type="ECO:0000313" key="8">
    <source>
        <dbReference type="Proteomes" id="UP000188181"/>
    </source>
</evidence>